<dbReference type="Gene3D" id="1.10.10.1210">
    <property type="entry name" value="MAGE homology domain, winged helix WH2 motif"/>
    <property type="match status" value="1"/>
</dbReference>
<feature type="region of interest" description="Disordered" evidence="2">
    <location>
        <begin position="71"/>
        <end position="107"/>
    </location>
</feature>
<dbReference type="FunFam" id="1.10.10.1200:FF:000007">
    <property type="entry name" value="Melanoma-associated antigen C2"/>
    <property type="match status" value="1"/>
</dbReference>
<name>A0A6P3FW62_OCTDE</name>
<dbReference type="GO" id="GO:0000122">
    <property type="term" value="P:negative regulation of transcription by RNA polymerase II"/>
    <property type="evidence" value="ECO:0007669"/>
    <property type="project" value="TreeGrafter"/>
</dbReference>
<evidence type="ECO:0000256" key="2">
    <source>
        <dbReference type="SAM" id="MobiDB-lite"/>
    </source>
</evidence>
<dbReference type="InterPro" id="IPR041898">
    <property type="entry name" value="MAGE_WH1"/>
</dbReference>
<dbReference type="InterPro" id="IPR021072">
    <property type="entry name" value="MAGE_N"/>
</dbReference>
<dbReference type="InterPro" id="IPR037445">
    <property type="entry name" value="MAGE"/>
</dbReference>
<feature type="region of interest" description="Disordered" evidence="2">
    <location>
        <begin position="1"/>
        <end position="21"/>
    </location>
</feature>
<dbReference type="PANTHER" id="PTHR11736">
    <property type="entry name" value="MELANOMA-ASSOCIATED ANTIGEN MAGE ANTIGEN"/>
    <property type="match status" value="1"/>
</dbReference>
<dbReference type="Proteomes" id="UP000515203">
    <property type="component" value="Unplaced"/>
</dbReference>
<proteinExistence type="predicted"/>
<dbReference type="GO" id="GO:0005634">
    <property type="term" value="C:nucleus"/>
    <property type="evidence" value="ECO:0007669"/>
    <property type="project" value="TreeGrafter"/>
</dbReference>
<keyword evidence="1" id="KW-0825">Tumor antigen</keyword>
<dbReference type="GeneID" id="101590055"/>
<dbReference type="OrthoDB" id="9627936at2759"/>
<evidence type="ECO:0000313" key="5">
    <source>
        <dbReference type="Proteomes" id="UP000515203"/>
    </source>
</evidence>
<keyword evidence="3" id="KW-1133">Transmembrane helix</keyword>
<evidence type="ECO:0000313" key="6">
    <source>
        <dbReference type="RefSeq" id="XP_004646082.1"/>
    </source>
</evidence>
<feature type="region of interest" description="Disordered" evidence="2">
    <location>
        <begin position="319"/>
        <end position="338"/>
    </location>
</feature>
<sequence>MSGSPKPCQLEEAPEDQSETQGLMGREVSVLYSRKSSLSLPVLVILLILIFLLFSDLDAVKEVSAAGMLDPPQCPEAASSSSSDMAAAPLSQSPGDSSIEQEKSSFPLPALPDTKSLLIDVLNDKVAELMEFLSFKYLLKEPTSIAEMQTLVIKEYAQYFFVIFREACKCMQSVFGIDIREMHPSSPYYVLSPSLDLTYDGMVADEQNYPRTIVLIIILGAIHVQGSHASEEHIWSVLSGMGLFPGRSHCIYGEPKKFLTEDLVREQYLTYREVPNSDPPQYEFLWGPRAHAETSVEKVLEFLGQLKDTTLEVLSVCNEEGSGDEQVQDPHSMPKEER</sequence>
<dbReference type="InterPro" id="IPR002190">
    <property type="entry name" value="MHD_dom"/>
</dbReference>
<dbReference type="InParanoid" id="A0A6P3FW62"/>
<feature type="compositionally biased region" description="Low complexity" evidence="2">
    <location>
        <begin position="77"/>
        <end position="88"/>
    </location>
</feature>
<keyword evidence="3" id="KW-0812">Transmembrane</keyword>
<reference evidence="6" key="1">
    <citation type="submission" date="2025-08" db="UniProtKB">
        <authorList>
            <consortium name="RefSeq"/>
        </authorList>
    </citation>
    <scope>IDENTIFICATION</scope>
</reference>
<dbReference type="Pfam" id="PF01454">
    <property type="entry name" value="MAGE"/>
    <property type="match status" value="1"/>
</dbReference>
<dbReference type="InterPro" id="IPR041899">
    <property type="entry name" value="MAGE_WH2"/>
</dbReference>
<evidence type="ECO:0000259" key="4">
    <source>
        <dbReference type="PROSITE" id="PS50838"/>
    </source>
</evidence>
<dbReference type="FunFam" id="1.10.10.1210:FF:000001">
    <property type="entry name" value="melanoma-associated antigen D1"/>
    <property type="match status" value="1"/>
</dbReference>
<gene>
    <name evidence="6" type="primary">LOC101590055</name>
</gene>
<dbReference type="RefSeq" id="XP_004646082.1">
    <property type="nucleotide sequence ID" value="XM_004646025.1"/>
</dbReference>
<keyword evidence="3" id="KW-0472">Membrane</keyword>
<evidence type="ECO:0000256" key="1">
    <source>
        <dbReference type="ARBA" id="ARBA00084104"/>
    </source>
</evidence>
<evidence type="ECO:0000256" key="3">
    <source>
        <dbReference type="SAM" id="Phobius"/>
    </source>
</evidence>
<feature type="domain" description="MAGE" evidence="4">
    <location>
        <begin position="122"/>
        <end position="321"/>
    </location>
</feature>
<dbReference type="AlphaFoldDB" id="A0A6P3FW62"/>
<dbReference type="SMART" id="SM01373">
    <property type="entry name" value="MAGE"/>
    <property type="match status" value="1"/>
</dbReference>
<dbReference type="SMART" id="SM01392">
    <property type="entry name" value="MAGE_N"/>
    <property type="match status" value="1"/>
</dbReference>
<organism evidence="5 6">
    <name type="scientific">Octodon degus</name>
    <name type="common">Degu</name>
    <name type="synonym">Sciurus degus</name>
    <dbReference type="NCBI Taxonomy" id="10160"/>
    <lineage>
        <taxon>Eukaryota</taxon>
        <taxon>Metazoa</taxon>
        <taxon>Chordata</taxon>
        <taxon>Craniata</taxon>
        <taxon>Vertebrata</taxon>
        <taxon>Euteleostomi</taxon>
        <taxon>Mammalia</taxon>
        <taxon>Eutheria</taxon>
        <taxon>Euarchontoglires</taxon>
        <taxon>Glires</taxon>
        <taxon>Rodentia</taxon>
        <taxon>Hystricomorpha</taxon>
        <taxon>Octodontidae</taxon>
        <taxon>Octodon</taxon>
    </lineage>
</organism>
<dbReference type="PROSITE" id="PS50838">
    <property type="entry name" value="MAGE"/>
    <property type="match status" value="1"/>
</dbReference>
<protein>
    <submittedName>
        <fullName evidence="6">Melanoma-associated antigen 8-like</fullName>
    </submittedName>
</protein>
<feature type="transmembrane region" description="Helical" evidence="3">
    <location>
        <begin position="36"/>
        <end position="54"/>
    </location>
</feature>
<dbReference type="Gene3D" id="1.10.10.1200">
    <property type="entry name" value="MAGE homology domain, winged helix WH1 motif"/>
    <property type="match status" value="1"/>
</dbReference>
<keyword evidence="5" id="KW-1185">Reference proteome</keyword>
<accession>A0A6P3FW62</accession>
<dbReference type="Pfam" id="PF12440">
    <property type="entry name" value="MAGE_N"/>
    <property type="match status" value="1"/>
</dbReference>
<dbReference type="PANTHER" id="PTHR11736:SF153">
    <property type="entry name" value="MELANOMA-ASSOCIATED ANTIGEN 10"/>
    <property type="match status" value="1"/>
</dbReference>